<protein>
    <submittedName>
        <fullName evidence="2">Uncharacterized protein</fullName>
    </submittedName>
</protein>
<comment type="caution">
    <text evidence="2">The sequence shown here is derived from an EMBL/GenBank/DDBJ whole genome shotgun (WGS) entry which is preliminary data.</text>
</comment>
<feature type="non-terminal residue" evidence="2">
    <location>
        <position position="77"/>
    </location>
</feature>
<keyword evidence="3" id="KW-1185">Reference proteome</keyword>
<evidence type="ECO:0000256" key="1">
    <source>
        <dbReference type="SAM" id="MobiDB-lite"/>
    </source>
</evidence>
<feature type="region of interest" description="Disordered" evidence="1">
    <location>
        <begin position="1"/>
        <end position="28"/>
    </location>
</feature>
<evidence type="ECO:0000313" key="2">
    <source>
        <dbReference type="EMBL" id="CAH9115286.1"/>
    </source>
</evidence>
<organism evidence="2 3">
    <name type="scientific">Cuscuta epithymum</name>
    <dbReference type="NCBI Taxonomy" id="186058"/>
    <lineage>
        <taxon>Eukaryota</taxon>
        <taxon>Viridiplantae</taxon>
        <taxon>Streptophyta</taxon>
        <taxon>Embryophyta</taxon>
        <taxon>Tracheophyta</taxon>
        <taxon>Spermatophyta</taxon>
        <taxon>Magnoliopsida</taxon>
        <taxon>eudicotyledons</taxon>
        <taxon>Gunneridae</taxon>
        <taxon>Pentapetalae</taxon>
        <taxon>asterids</taxon>
        <taxon>lamiids</taxon>
        <taxon>Solanales</taxon>
        <taxon>Convolvulaceae</taxon>
        <taxon>Cuscuteae</taxon>
        <taxon>Cuscuta</taxon>
        <taxon>Cuscuta subgen. Cuscuta</taxon>
    </lineage>
</organism>
<dbReference type="EMBL" id="CAMAPF010000240">
    <property type="protein sequence ID" value="CAH9115286.1"/>
    <property type="molecule type" value="Genomic_DNA"/>
</dbReference>
<accession>A0AAV0E4Q1</accession>
<dbReference type="Proteomes" id="UP001152523">
    <property type="component" value="Unassembled WGS sequence"/>
</dbReference>
<proteinExistence type="predicted"/>
<dbReference type="AlphaFoldDB" id="A0AAV0E4Q1"/>
<evidence type="ECO:0000313" key="3">
    <source>
        <dbReference type="Proteomes" id="UP001152523"/>
    </source>
</evidence>
<gene>
    <name evidence="2" type="ORF">CEPIT_LOCUS21020</name>
</gene>
<name>A0AAV0E4Q1_9ASTE</name>
<sequence>MMDLDQALRMDPPGAPNDESTVEQKRSYEQWERSNRMCLMVIKNSISVAIRGAIPDSENAKTYLEYVEEQFKGTSKA</sequence>
<reference evidence="2" key="1">
    <citation type="submission" date="2022-07" db="EMBL/GenBank/DDBJ databases">
        <authorList>
            <person name="Macas J."/>
            <person name="Novak P."/>
            <person name="Neumann P."/>
        </authorList>
    </citation>
    <scope>NUCLEOTIDE SEQUENCE</scope>
</reference>